<name>A0A9P6H8A9_9AGAM</name>
<feature type="compositionally biased region" description="Low complexity" evidence="1">
    <location>
        <begin position="288"/>
        <end position="298"/>
    </location>
</feature>
<evidence type="ECO:0000256" key="1">
    <source>
        <dbReference type="SAM" id="MobiDB-lite"/>
    </source>
</evidence>
<proteinExistence type="predicted"/>
<feature type="compositionally biased region" description="Polar residues" evidence="1">
    <location>
        <begin position="226"/>
        <end position="239"/>
    </location>
</feature>
<evidence type="ECO:0008006" key="4">
    <source>
        <dbReference type="Google" id="ProtNLM"/>
    </source>
</evidence>
<reference evidence="2" key="1">
    <citation type="journal article" date="2020" name="Nat. Commun.">
        <title>Large-scale genome sequencing of mycorrhizal fungi provides insights into the early evolution of symbiotic traits.</title>
        <authorList>
            <person name="Miyauchi S."/>
            <person name="Kiss E."/>
            <person name="Kuo A."/>
            <person name="Drula E."/>
            <person name="Kohler A."/>
            <person name="Sanchez-Garcia M."/>
            <person name="Morin E."/>
            <person name="Andreopoulos B."/>
            <person name="Barry K.W."/>
            <person name="Bonito G."/>
            <person name="Buee M."/>
            <person name="Carver A."/>
            <person name="Chen C."/>
            <person name="Cichocki N."/>
            <person name="Clum A."/>
            <person name="Culley D."/>
            <person name="Crous P.W."/>
            <person name="Fauchery L."/>
            <person name="Girlanda M."/>
            <person name="Hayes R.D."/>
            <person name="Keri Z."/>
            <person name="LaButti K."/>
            <person name="Lipzen A."/>
            <person name="Lombard V."/>
            <person name="Magnuson J."/>
            <person name="Maillard F."/>
            <person name="Murat C."/>
            <person name="Nolan M."/>
            <person name="Ohm R.A."/>
            <person name="Pangilinan J."/>
            <person name="Pereira M.F."/>
            <person name="Perotto S."/>
            <person name="Peter M."/>
            <person name="Pfister S."/>
            <person name="Riley R."/>
            <person name="Sitrit Y."/>
            <person name="Stielow J.B."/>
            <person name="Szollosi G."/>
            <person name="Zifcakova L."/>
            <person name="Stursova M."/>
            <person name="Spatafora J.W."/>
            <person name="Tedersoo L."/>
            <person name="Vaario L.M."/>
            <person name="Yamada A."/>
            <person name="Yan M."/>
            <person name="Wang P."/>
            <person name="Xu J."/>
            <person name="Bruns T."/>
            <person name="Baldrian P."/>
            <person name="Vilgalys R."/>
            <person name="Dunand C."/>
            <person name="Henrissat B."/>
            <person name="Grigoriev I.V."/>
            <person name="Hibbett D."/>
            <person name="Nagy L.G."/>
            <person name="Martin F.M."/>
        </authorList>
    </citation>
    <scope>NUCLEOTIDE SEQUENCE</scope>
    <source>
        <strain evidence="2">UH-Tt-Lm1</strain>
    </source>
</reference>
<dbReference type="Gene3D" id="3.30.710.10">
    <property type="entry name" value="Potassium Channel Kv1.1, Chain A"/>
    <property type="match status" value="1"/>
</dbReference>
<sequence>MTPRNGPVEVMPPYPIAQEQKAFMEGYYCDGMAVFEVQDVLFRVPKCLFEPGPGKFKLLLFNERYDEGSDGPAIPLPDLTVDEFRALIEFLLPYYRLTRGEPSLQYWINLLSVSTKYELDLIRRIAIKEVERYRPEIDPAEKYALAEKHAVEDWKVSCFNTLCQLPEPLTVEEAEKLGVAITTQVFRERERIRSTPDARTERAASPPQPLVDSVGCSCDSVGTAAQQTSSLPKSAQSDVASVISPANDVDQPKAEPEPIEATSIQQNGASGFPGFAEPGRPRNPPPFSSTSSLFTFKQ</sequence>
<comment type="caution">
    <text evidence="2">The sequence shown here is derived from an EMBL/GenBank/DDBJ whole genome shotgun (WGS) entry which is preliminary data.</text>
</comment>
<dbReference type="AlphaFoldDB" id="A0A9P6H8A9"/>
<accession>A0A9P6H8A9</accession>
<evidence type="ECO:0000313" key="3">
    <source>
        <dbReference type="Proteomes" id="UP000736335"/>
    </source>
</evidence>
<feature type="region of interest" description="Disordered" evidence="1">
    <location>
        <begin position="226"/>
        <end position="298"/>
    </location>
</feature>
<keyword evidence="3" id="KW-1185">Reference proteome</keyword>
<protein>
    <recommendedName>
        <fullName evidence="4">BTB domain-containing protein</fullName>
    </recommendedName>
</protein>
<dbReference type="InterPro" id="IPR011333">
    <property type="entry name" value="SKP1/BTB/POZ_sf"/>
</dbReference>
<dbReference type="SUPFAM" id="SSF54695">
    <property type="entry name" value="POZ domain"/>
    <property type="match status" value="1"/>
</dbReference>
<reference evidence="2" key="2">
    <citation type="submission" date="2020-11" db="EMBL/GenBank/DDBJ databases">
        <authorList>
            <consortium name="DOE Joint Genome Institute"/>
            <person name="Kuo A."/>
            <person name="Miyauchi S."/>
            <person name="Kiss E."/>
            <person name="Drula E."/>
            <person name="Kohler A."/>
            <person name="Sanchez-Garcia M."/>
            <person name="Andreopoulos B."/>
            <person name="Barry K.W."/>
            <person name="Bonito G."/>
            <person name="Buee M."/>
            <person name="Carver A."/>
            <person name="Chen C."/>
            <person name="Cichocki N."/>
            <person name="Clum A."/>
            <person name="Culley D."/>
            <person name="Crous P.W."/>
            <person name="Fauchery L."/>
            <person name="Girlanda M."/>
            <person name="Hayes R."/>
            <person name="Keri Z."/>
            <person name="Labutti K."/>
            <person name="Lipzen A."/>
            <person name="Lombard V."/>
            <person name="Magnuson J."/>
            <person name="Maillard F."/>
            <person name="Morin E."/>
            <person name="Murat C."/>
            <person name="Nolan M."/>
            <person name="Ohm R."/>
            <person name="Pangilinan J."/>
            <person name="Pereira M."/>
            <person name="Perotto S."/>
            <person name="Peter M."/>
            <person name="Riley R."/>
            <person name="Sitrit Y."/>
            <person name="Stielow B."/>
            <person name="Szollosi G."/>
            <person name="Zifcakova L."/>
            <person name="Stursova M."/>
            <person name="Spatafora J.W."/>
            <person name="Tedersoo L."/>
            <person name="Vaario L.-M."/>
            <person name="Yamada A."/>
            <person name="Yan M."/>
            <person name="Wang P."/>
            <person name="Xu J."/>
            <person name="Bruns T."/>
            <person name="Baldrian P."/>
            <person name="Vilgalys R."/>
            <person name="Henrissat B."/>
            <person name="Grigoriev I.V."/>
            <person name="Hibbett D."/>
            <person name="Nagy L.G."/>
            <person name="Martin F.M."/>
        </authorList>
    </citation>
    <scope>NUCLEOTIDE SEQUENCE</scope>
    <source>
        <strain evidence="2">UH-Tt-Lm1</strain>
    </source>
</reference>
<evidence type="ECO:0000313" key="2">
    <source>
        <dbReference type="EMBL" id="KAF9781379.1"/>
    </source>
</evidence>
<dbReference type="OrthoDB" id="2593747at2759"/>
<dbReference type="Proteomes" id="UP000736335">
    <property type="component" value="Unassembled WGS sequence"/>
</dbReference>
<gene>
    <name evidence="2" type="ORF">BJ322DRAFT_1112073</name>
</gene>
<organism evidence="2 3">
    <name type="scientific">Thelephora terrestris</name>
    <dbReference type="NCBI Taxonomy" id="56493"/>
    <lineage>
        <taxon>Eukaryota</taxon>
        <taxon>Fungi</taxon>
        <taxon>Dikarya</taxon>
        <taxon>Basidiomycota</taxon>
        <taxon>Agaricomycotina</taxon>
        <taxon>Agaricomycetes</taxon>
        <taxon>Thelephorales</taxon>
        <taxon>Thelephoraceae</taxon>
        <taxon>Thelephora</taxon>
    </lineage>
</organism>
<feature type="region of interest" description="Disordered" evidence="1">
    <location>
        <begin position="190"/>
        <end position="211"/>
    </location>
</feature>
<dbReference type="EMBL" id="WIUZ02000014">
    <property type="protein sequence ID" value="KAF9781379.1"/>
    <property type="molecule type" value="Genomic_DNA"/>
</dbReference>
<feature type="compositionally biased region" description="Basic and acidic residues" evidence="1">
    <location>
        <begin position="190"/>
        <end position="202"/>
    </location>
</feature>